<dbReference type="EMBL" id="CP015249">
    <property type="protein sequence ID" value="ANB18473.1"/>
    <property type="molecule type" value="Genomic_DNA"/>
</dbReference>
<dbReference type="Proteomes" id="UP000076830">
    <property type="component" value="Chromosome"/>
</dbReference>
<evidence type="ECO:0000256" key="4">
    <source>
        <dbReference type="SAM" id="Phobius"/>
    </source>
</evidence>
<feature type="region of interest" description="Disordered" evidence="3">
    <location>
        <begin position="753"/>
        <end position="774"/>
    </location>
</feature>
<name>A0A160DX09_9GAMM</name>
<dbReference type="SMART" id="SM00862">
    <property type="entry name" value="Trans_reg_C"/>
    <property type="match status" value="1"/>
</dbReference>
<dbReference type="PATRIC" id="fig|1300342.3.peg.2403"/>
<keyword evidence="4" id="KW-0472">Membrane</keyword>
<dbReference type="GO" id="GO:0006355">
    <property type="term" value="P:regulation of DNA-templated transcription"/>
    <property type="evidence" value="ECO:0007669"/>
    <property type="project" value="InterPro"/>
</dbReference>
<feature type="domain" description="OmpR/PhoB-type" evidence="5">
    <location>
        <begin position="2"/>
        <end position="99"/>
    </location>
</feature>
<protein>
    <submittedName>
        <fullName evidence="6">Transcriptional regulator, CadC</fullName>
    </submittedName>
</protein>
<dbReference type="InterPro" id="IPR001867">
    <property type="entry name" value="OmpR/PhoB-type_DNA-bd"/>
</dbReference>
<dbReference type="PROSITE" id="PS51755">
    <property type="entry name" value="OMPR_PHOB"/>
    <property type="match status" value="1"/>
</dbReference>
<keyword evidence="1 2" id="KW-0238">DNA-binding</keyword>
<feature type="DNA-binding region" description="OmpR/PhoB-type" evidence="2">
    <location>
        <begin position="2"/>
        <end position="99"/>
    </location>
</feature>
<dbReference type="CDD" id="cd00383">
    <property type="entry name" value="trans_reg_C"/>
    <property type="match status" value="1"/>
</dbReference>
<dbReference type="Gene3D" id="1.10.10.10">
    <property type="entry name" value="Winged helix-like DNA-binding domain superfamily/Winged helix DNA-binding domain"/>
    <property type="match status" value="1"/>
</dbReference>
<dbReference type="InterPro" id="IPR016032">
    <property type="entry name" value="Sig_transdc_resp-reg_C-effctor"/>
</dbReference>
<dbReference type="GO" id="GO:0000160">
    <property type="term" value="P:phosphorelay signal transduction system"/>
    <property type="evidence" value="ECO:0007669"/>
    <property type="project" value="InterPro"/>
</dbReference>
<dbReference type="Gene3D" id="1.25.40.10">
    <property type="entry name" value="Tetratricopeptide repeat domain"/>
    <property type="match status" value="1"/>
</dbReference>
<organism evidence="6 7">
    <name type="scientific">Dokdonella koreensis DS-123</name>
    <dbReference type="NCBI Taxonomy" id="1300342"/>
    <lineage>
        <taxon>Bacteria</taxon>
        <taxon>Pseudomonadati</taxon>
        <taxon>Pseudomonadota</taxon>
        <taxon>Gammaproteobacteria</taxon>
        <taxon>Lysobacterales</taxon>
        <taxon>Rhodanobacteraceae</taxon>
        <taxon>Dokdonella</taxon>
    </lineage>
</organism>
<evidence type="ECO:0000313" key="7">
    <source>
        <dbReference type="Proteomes" id="UP000076830"/>
    </source>
</evidence>
<evidence type="ECO:0000313" key="6">
    <source>
        <dbReference type="EMBL" id="ANB18473.1"/>
    </source>
</evidence>
<accession>A0A160DX09</accession>
<evidence type="ECO:0000256" key="2">
    <source>
        <dbReference type="PROSITE-ProRule" id="PRU01091"/>
    </source>
</evidence>
<evidence type="ECO:0000259" key="5">
    <source>
        <dbReference type="PROSITE" id="PS51755"/>
    </source>
</evidence>
<dbReference type="InterPro" id="IPR011990">
    <property type="entry name" value="TPR-like_helical_dom_sf"/>
</dbReference>
<feature type="transmembrane region" description="Helical" evidence="4">
    <location>
        <begin position="129"/>
        <end position="147"/>
    </location>
</feature>
<dbReference type="SUPFAM" id="SSF46894">
    <property type="entry name" value="C-terminal effector domain of the bipartite response regulators"/>
    <property type="match status" value="1"/>
</dbReference>
<dbReference type="SUPFAM" id="SSF48452">
    <property type="entry name" value="TPR-like"/>
    <property type="match status" value="1"/>
</dbReference>
<dbReference type="KEGG" id="dko:I596_2468"/>
<gene>
    <name evidence="6" type="ORF">I596_2468</name>
</gene>
<dbReference type="AlphaFoldDB" id="A0A160DX09"/>
<keyword evidence="7" id="KW-1185">Reference proteome</keyword>
<dbReference type="Pfam" id="PF00486">
    <property type="entry name" value="Trans_reg_C"/>
    <property type="match status" value="1"/>
</dbReference>
<dbReference type="GO" id="GO:0003677">
    <property type="term" value="F:DNA binding"/>
    <property type="evidence" value="ECO:0007669"/>
    <property type="project" value="UniProtKB-UniRule"/>
</dbReference>
<dbReference type="STRING" id="1300342.I596_2468"/>
<sequence>MARRYRFGGFRLDPATRELWQDDRPVVLPPRLFECLLWLIEHRDRAVGRDELIAAVWGRSAVTDNVLAQVVARLRRVVDADARDSAIRTVPRFGYRWVAATTVESAAAPGAAGPPAGTGRQRRGRRWRAVALGGLAVLLLAVSIAWLRVPVAQRADAAARPAAVLPVERVAGAGEEWMRLGLMALVGDRLRDAGQPVVPDESVVAIVGDAAPDPAAVAAALAGAVPPLLIAARVEATEGGWRVRLQAVGEPDLVSVGDGADLLAAARAASDGLAVRLGHAPAGAAPGPAAFERLLLEVEAATLAGETEAALRLLDTADARQRETPEWRYRAAWTAFVAGRLDPAEAGFAALLEDLPADAPVMRARALNGLANVQYEREDLTGLARSAEQAVALLRGHDAPGELGRALMGQAVAAHRQGRTEAARQGFFQARLALERAGDPLGVARANLSLGIVDARQGRLPDALVLLQDAAQRLAALRSAHDELLAHVHVAHVHLLLLDPAAALAQAEPIARLGGRVRSPRAQVLADLTRAEVLLANGRLDAAGELLRRWCATGCDGPERLPLALARRALGGDIDATLPDLRTALAGLPAGEGGRDAGRAWLAVLAARRTGGAGGAAIAGLRAWAGDAPAATAEVRLYAALAEAEYAAGQGRPAGDAYAAAWREALAGAVPSDLLEVADAYVGWLIRQGDLAGASHVAGHLAGWAGRDFGSALLQLRLRHALGHPAAWRAALAQARALAGERPIPAALQVEPTAPAIGTTPDPAQEGPGLLGDG</sequence>
<dbReference type="InterPro" id="IPR036388">
    <property type="entry name" value="WH-like_DNA-bd_sf"/>
</dbReference>
<evidence type="ECO:0000256" key="1">
    <source>
        <dbReference type="ARBA" id="ARBA00023125"/>
    </source>
</evidence>
<dbReference type="OrthoDB" id="9149639at2"/>
<proteinExistence type="predicted"/>
<reference evidence="6 7" key="1">
    <citation type="submission" date="2016-04" db="EMBL/GenBank/DDBJ databases">
        <title>Complete genome sequence of Dokdonella koreensis DS-123T.</title>
        <authorList>
            <person name="Kim J.F."/>
            <person name="Lee H."/>
            <person name="Kwak M.-J."/>
        </authorList>
    </citation>
    <scope>NUCLEOTIDE SEQUENCE [LARGE SCALE GENOMIC DNA]</scope>
    <source>
        <strain evidence="6 7">DS-123</strain>
    </source>
</reference>
<keyword evidence="4" id="KW-0812">Transmembrane</keyword>
<dbReference type="RefSeq" id="WP_067647948.1">
    <property type="nucleotide sequence ID" value="NZ_CP015249.1"/>
</dbReference>
<evidence type="ECO:0000256" key="3">
    <source>
        <dbReference type="SAM" id="MobiDB-lite"/>
    </source>
</evidence>
<keyword evidence="4" id="KW-1133">Transmembrane helix</keyword>